<dbReference type="Proteomes" id="UP001230649">
    <property type="component" value="Unassembled WGS sequence"/>
</dbReference>
<proteinExistence type="predicted"/>
<keyword evidence="2" id="KW-1185">Reference proteome</keyword>
<gene>
    <name evidence="1" type="ORF">QFC20_000944</name>
</gene>
<reference evidence="1" key="1">
    <citation type="submission" date="2023-04" db="EMBL/GenBank/DDBJ databases">
        <title>Draft Genome sequencing of Naganishia species isolated from polar environments using Oxford Nanopore Technology.</title>
        <authorList>
            <person name="Leo P."/>
            <person name="Venkateswaran K."/>
        </authorList>
    </citation>
    <scope>NUCLEOTIDE SEQUENCE</scope>
    <source>
        <strain evidence="1">MNA-CCFEE 5262</strain>
    </source>
</reference>
<evidence type="ECO:0000313" key="2">
    <source>
        <dbReference type="Proteomes" id="UP001230649"/>
    </source>
</evidence>
<comment type="caution">
    <text evidence="1">The sequence shown here is derived from an EMBL/GenBank/DDBJ whole genome shotgun (WGS) entry which is preliminary data.</text>
</comment>
<sequence length="1585" mass="170822">MDYEGSRSGRSTLPGGSKDTKAARAGGTMVSERRRQFEAQEQVVTLDNHEALLKPREESRSTTDSTIRWETATEPSTGFSTPSTTVNQETTEHPTRGSLRSSVAAENRDFKDHPVLEPAQVIGLGLEGLTGPSGSGGSWKDEMAALECSIAEAAGSYLKPSSPIHRESLDTHLSSGNFDSLVLAAEYLLHASSTKSKPDYVDYSTLGTKPPVSASVLSKILTTSPKPSQHDAPTPAAISPPKTPTRVSSSKRSAATRPLNLSRSGSPCQPSVKSSISPSQSILNLSQKRLTSARRQQWEATSTSDTAPVSPLRFNRRSGSVAPASRTPTRQSSLLRNLQEVTGDLNRDNSVLGRQSVFSGGSSRMSTVKQFDDHRMAGLDVLSANDQENVDPQQRVADLLSVAGGSQIDNSPVDAGVIAQSNSKTRRKPAPPLTSSPPSRLIRSASQAPTTQSYAMAAAISTGSVSSESPSTVERMRITLAAGVTTPAQPAGRLRGAIEGNSSPTDVQSTDPTPQEAPCNLSTISQYPNSGSTILASYPEVKKMNDLHSGKDTPGTTTEHYRLPSESAVFMTSIPRGLSRLSEPTEVEQPGKPLSVRNPDVRDEADIADSPSFQPGLDDASYFNYATGIGISAMPVLQEQPTFALAKRYSDSSAPFTLANGYATPTSPDLGEQTSRGFVDKVYSKSPLSKSPGRDIMRKMVGAAKKAVNTGMKGRTGNMNRLVQGDRLVAPGTLPKQTINLNDTSTISLVPSAVQRQEAKELQPHWGQENYLRQGGNGQTNPTQGLPVELPPLPKERELPPIPQGRYLSPSEVNENGAEPADSSDMAYDGVMRPEEECPREDMLYGINAAMADQRQQYMEEVPEQHEVFAPEHLASDFAMVPGQEEANGATSPKGIPSPVVPTKQALLRPSTQNGQPVEDERDLSVWKSRKMPRPIPQLTRPTLLGPQPGDAMQPMQRVPSKVVPPVLPVSVPTPVSIIRPRAPEFTAPLNLPPRDDALGERSNDPSPTKTERFRKVKRWAQEAATARPPLVNEAQNDSQEAALRRDEDRLDIAAESLSTPPQFERQLPSIPHMASPYAHDTTQPKNKPLPAEDIEEQTHNLPGGLATFEGPEEVLSTPRIDHNDDCRSAVPAELPMEERNPTSEGKAPTPERMELDRAPVLPTEPLQQLQSIHDTVQALHLSHESSQRNGTFKEAVMANTDESKEILAKTNVLLGMISAIHERLAGSSTTGGTSPVAVGDVSKPIPGQRAEKAAEGPESLDPKVQAGTTTSPSPEPELVGISHVGEETMSTENQQLDQLVVSLEELKLLHTGTRQLSRGTTLGTSRSNGFHEQFEGDVRNLHTNVQSVLQATALLHNQQESLRAGLGLAPTEDSGEGANSLDLRGTLDHLHGMLAAVHASSGTQEMVASRLDHVIDVLSGIQNKPEPPPPITTEVLAAIIERENTKHIDVLRSLATDLVNDMHNERGRMVQELSAATAVEVERHVASMNAALKEKREELDRLESQRKEAEETIADLLRLQSRYKGPVSPPTAARPRPMTPARPMPGAMPVPMMAPRPPSRGIPPPSTRTSTRPLRTPSPRPFAP</sequence>
<protein>
    <submittedName>
        <fullName evidence="1">Uncharacterized protein</fullName>
    </submittedName>
</protein>
<name>A0ACC2WVT5_9TREE</name>
<evidence type="ECO:0000313" key="1">
    <source>
        <dbReference type="EMBL" id="KAJ9115618.1"/>
    </source>
</evidence>
<organism evidence="1 2">
    <name type="scientific">Naganishia adeliensis</name>
    <dbReference type="NCBI Taxonomy" id="92952"/>
    <lineage>
        <taxon>Eukaryota</taxon>
        <taxon>Fungi</taxon>
        <taxon>Dikarya</taxon>
        <taxon>Basidiomycota</taxon>
        <taxon>Agaricomycotina</taxon>
        <taxon>Tremellomycetes</taxon>
        <taxon>Filobasidiales</taxon>
        <taxon>Filobasidiaceae</taxon>
        <taxon>Naganishia</taxon>
    </lineage>
</organism>
<accession>A0ACC2WVT5</accession>
<dbReference type="EMBL" id="JASBWS010000005">
    <property type="protein sequence ID" value="KAJ9115618.1"/>
    <property type="molecule type" value="Genomic_DNA"/>
</dbReference>